<reference evidence="4" key="1">
    <citation type="journal article" date="2019" name="Int. J. Syst. Evol. Microbiol.">
        <title>The Global Catalogue of Microorganisms (GCM) 10K type strain sequencing project: providing services to taxonomists for standard genome sequencing and annotation.</title>
        <authorList>
            <consortium name="The Broad Institute Genomics Platform"/>
            <consortium name="The Broad Institute Genome Sequencing Center for Infectious Disease"/>
            <person name="Wu L."/>
            <person name="Ma J."/>
        </authorList>
    </citation>
    <scope>NUCLEOTIDE SEQUENCE [LARGE SCALE GENOMIC DNA]</scope>
    <source>
        <strain evidence="4">CGMCC 4.7466</strain>
    </source>
</reference>
<dbReference type="InterPro" id="IPR042185">
    <property type="entry name" value="Serpin_sf_2"/>
</dbReference>
<dbReference type="SUPFAM" id="SSF56574">
    <property type="entry name" value="Serpins"/>
    <property type="match status" value="1"/>
</dbReference>
<name>A0ABV9SX58_9BACT</name>
<evidence type="ECO:0000256" key="1">
    <source>
        <dbReference type="RuleBase" id="RU000411"/>
    </source>
</evidence>
<keyword evidence="4" id="KW-1185">Reference proteome</keyword>
<evidence type="ECO:0000313" key="4">
    <source>
        <dbReference type="Proteomes" id="UP001595818"/>
    </source>
</evidence>
<dbReference type="PANTHER" id="PTHR11461">
    <property type="entry name" value="SERINE PROTEASE INHIBITOR, SERPIN"/>
    <property type="match status" value="1"/>
</dbReference>
<dbReference type="Pfam" id="PF00079">
    <property type="entry name" value="Serpin"/>
    <property type="match status" value="1"/>
</dbReference>
<sequence>MRNPYALLSLFAVLHLAACDWGGSAEEALTPNIRTLQGYEKEMVFSSSKFALDLFHQLQKTEAVNQFFSPYSIHQALSMTMNGNEGEVLEEFVRILRYEGMGLEEANKAAKELTQFLMDLDPKVKMSIANAIWYKEEYEIFPPFKETVMNSYRAEVAGLDMLNPQSVNIINQWIENKTEGIIKDMLDQIPPNAVMYLVNAIYFKGDWKYRFPASKTQKEPFHINPHQEVQVNMMQLEDAATFRYFRENNLQYIEIPYSTGQYNMGVIISDGHDLDQELESLTFEKLETWRENAQETNFILKMPKFKMQYKMENMKDDLIEMGLELPFHFHPDNFTRLFSNPTDQLKISRVIHDAFIEVDEKGTEAAAATVVEIIERVSYPPTPSVLTLDKPFLFFIQENHSGAILFMGKLGNPELL</sequence>
<dbReference type="SMART" id="SM00093">
    <property type="entry name" value="SERPIN"/>
    <property type="match status" value="1"/>
</dbReference>
<proteinExistence type="inferred from homology"/>
<evidence type="ECO:0000259" key="2">
    <source>
        <dbReference type="SMART" id="SM00093"/>
    </source>
</evidence>
<dbReference type="RefSeq" id="WP_377062062.1">
    <property type="nucleotide sequence ID" value="NZ_JBHSJJ010000002.1"/>
</dbReference>
<protein>
    <submittedName>
        <fullName evidence="3">Serpin family protein</fullName>
    </submittedName>
</protein>
<dbReference type="Gene3D" id="3.30.497.10">
    <property type="entry name" value="Antithrombin, subunit I, domain 2"/>
    <property type="match status" value="1"/>
</dbReference>
<evidence type="ECO:0000313" key="3">
    <source>
        <dbReference type="EMBL" id="MFC4871000.1"/>
    </source>
</evidence>
<gene>
    <name evidence="3" type="ORF">ACFPFU_04825</name>
</gene>
<dbReference type="InterPro" id="IPR023796">
    <property type="entry name" value="Serpin_dom"/>
</dbReference>
<dbReference type="InterPro" id="IPR023795">
    <property type="entry name" value="Serpin_CS"/>
</dbReference>
<dbReference type="PANTHER" id="PTHR11461:SF211">
    <property type="entry name" value="GH10112P-RELATED"/>
    <property type="match status" value="1"/>
</dbReference>
<dbReference type="InterPro" id="IPR036186">
    <property type="entry name" value="Serpin_sf"/>
</dbReference>
<dbReference type="EMBL" id="JBHSJJ010000002">
    <property type="protein sequence ID" value="MFC4871000.1"/>
    <property type="molecule type" value="Genomic_DNA"/>
</dbReference>
<organism evidence="3 4">
    <name type="scientific">Negadavirga shengliensis</name>
    <dbReference type="NCBI Taxonomy" id="1389218"/>
    <lineage>
        <taxon>Bacteria</taxon>
        <taxon>Pseudomonadati</taxon>
        <taxon>Bacteroidota</taxon>
        <taxon>Cytophagia</taxon>
        <taxon>Cytophagales</taxon>
        <taxon>Cyclobacteriaceae</taxon>
        <taxon>Negadavirga</taxon>
    </lineage>
</organism>
<dbReference type="CDD" id="cd19588">
    <property type="entry name" value="serpin_miropin-like"/>
    <property type="match status" value="1"/>
</dbReference>
<feature type="domain" description="Serpin" evidence="2">
    <location>
        <begin position="52"/>
        <end position="413"/>
    </location>
</feature>
<comment type="caution">
    <text evidence="3">The sequence shown here is derived from an EMBL/GenBank/DDBJ whole genome shotgun (WGS) entry which is preliminary data.</text>
</comment>
<dbReference type="PROSITE" id="PS00284">
    <property type="entry name" value="SERPIN"/>
    <property type="match status" value="1"/>
</dbReference>
<dbReference type="Gene3D" id="2.30.39.10">
    <property type="entry name" value="Alpha-1-antitrypsin, domain 1"/>
    <property type="match status" value="1"/>
</dbReference>
<accession>A0ABV9SX58</accession>
<dbReference type="Proteomes" id="UP001595818">
    <property type="component" value="Unassembled WGS sequence"/>
</dbReference>
<dbReference type="InterPro" id="IPR042178">
    <property type="entry name" value="Serpin_sf_1"/>
</dbReference>
<dbReference type="InterPro" id="IPR000215">
    <property type="entry name" value="Serpin_fam"/>
</dbReference>
<comment type="similarity">
    <text evidence="1">Belongs to the serpin family.</text>
</comment>